<proteinExistence type="predicted"/>
<evidence type="ECO:0000313" key="2">
    <source>
        <dbReference type="EMBL" id="MBC5045477.1"/>
    </source>
</evidence>
<feature type="transmembrane region" description="Helical" evidence="1">
    <location>
        <begin position="15"/>
        <end position="36"/>
    </location>
</feature>
<keyword evidence="1" id="KW-0812">Transmembrane</keyword>
<dbReference type="Proteomes" id="UP000252079">
    <property type="component" value="Unassembled WGS sequence"/>
</dbReference>
<feature type="transmembrane region" description="Helical" evidence="1">
    <location>
        <begin position="95"/>
        <end position="116"/>
    </location>
</feature>
<accession>A0A8H9ZN05</accession>
<reference evidence="3 4" key="1">
    <citation type="submission" date="2018-07" db="EMBL/GenBank/DDBJ databases">
        <authorList>
            <consortium name="Pathogen Informatics"/>
        </authorList>
    </citation>
    <scope>NUCLEOTIDE SEQUENCE [LARGE SCALE GENOMIC DNA]</scope>
    <source>
        <strain evidence="3 4">4300STDY6636950</strain>
    </source>
</reference>
<protein>
    <submittedName>
        <fullName evidence="3">Glycosyltransferase</fullName>
    </submittedName>
</protein>
<dbReference type="EMBL" id="UFBM01000031">
    <property type="protein sequence ID" value="SSF99950.1"/>
    <property type="molecule type" value="Genomic_DNA"/>
</dbReference>
<feature type="transmembrane region" description="Helical" evidence="1">
    <location>
        <begin position="63"/>
        <end position="83"/>
    </location>
</feature>
<evidence type="ECO:0000313" key="5">
    <source>
        <dbReference type="Proteomes" id="UP000646540"/>
    </source>
</evidence>
<evidence type="ECO:0000256" key="1">
    <source>
        <dbReference type="SAM" id="Phobius"/>
    </source>
</evidence>
<name>A0A8H9ZN05_9ENTR</name>
<reference evidence="2" key="2">
    <citation type="submission" date="2020-08" db="EMBL/GenBank/DDBJ databases">
        <title>Genomic evolution and epidemiology of Klebsiella pneumoniae from a major hospital in Beijing, China, over a fifteen-year period: dissemination of known and novel high-risk clones.</title>
        <authorList>
            <person name="Palmieri M."/>
        </authorList>
    </citation>
    <scope>NUCLEOTIDE SEQUENCE</scope>
    <source>
        <strain evidence="2">K7050</strain>
    </source>
</reference>
<organism evidence="2 5">
    <name type="scientific">Klebsiella quasipneumoniae</name>
    <dbReference type="NCBI Taxonomy" id="1463165"/>
    <lineage>
        <taxon>Bacteria</taxon>
        <taxon>Pseudomonadati</taxon>
        <taxon>Pseudomonadota</taxon>
        <taxon>Gammaproteobacteria</taxon>
        <taxon>Enterobacterales</taxon>
        <taxon>Enterobacteriaceae</taxon>
        <taxon>Klebsiella/Raoultella group</taxon>
        <taxon>Klebsiella</taxon>
        <taxon>Klebsiella pneumoniae complex</taxon>
    </lineage>
</organism>
<evidence type="ECO:0000313" key="4">
    <source>
        <dbReference type="Proteomes" id="UP000252079"/>
    </source>
</evidence>
<dbReference type="Proteomes" id="UP000646540">
    <property type="component" value="Unassembled WGS sequence"/>
</dbReference>
<keyword evidence="1" id="KW-0472">Membrane</keyword>
<dbReference type="AlphaFoldDB" id="A0A8H9ZN05"/>
<sequence>MPHQVATKNMTNRMIILYLALTGITGLVYGLCSLSGETLHSPFEISSYDAVAGDLIEHSLYTFYKPFVAILCSLVIPLIWLLSTRKSTHRKLRHPVIPVMLSLLIFIFFGLFPGVIPGGETTRYRYFLHDKHYLSIVWASMEPDNYFESRSHYETYIEYRDPYGFRRIDNIKNAYHCEQTRETVFLTLYISQRWFPKGKPDVLEAQCQKITDANTLTEAVLAKAYWFPFVR</sequence>
<keyword evidence="1" id="KW-1133">Transmembrane helix</keyword>
<dbReference type="EMBL" id="JACNQW010000005">
    <property type="protein sequence ID" value="MBC5045477.1"/>
    <property type="molecule type" value="Genomic_DNA"/>
</dbReference>
<evidence type="ECO:0000313" key="3">
    <source>
        <dbReference type="EMBL" id="SSF99950.1"/>
    </source>
</evidence>
<gene>
    <name evidence="2" type="ORF">H8L09_08875</name>
    <name evidence="3" type="ORF">SAMEA23995918_03891</name>
</gene>
<comment type="caution">
    <text evidence="2">The sequence shown here is derived from an EMBL/GenBank/DDBJ whole genome shotgun (WGS) entry which is preliminary data.</text>
</comment>
<dbReference type="RefSeq" id="WP_023318355.1">
    <property type="nucleotide sequence ID" value="NZ_AP022112.1"/>
</dbReference>